<feature type="transmembrane region" description="Helical" evidence="2">
    <location>
        <begin position="56"/>
        <end position="76"/>
    </location>
</feature>
<reference evidence="3 4" key="1">
    <citation type="submission" date="2023-11" db="EMBL/GenBank/DDBJ databases">
        <authorList>
            <person name="Okamura Y."/>
        </authorList>
    </citation>
    <scope>NUCLEOTIDE SEQUENCE [LARGE SCALE GENOMIC DNA]</scope>
</reference>
<accession>A0AAV1JKH6</accession>
<keyword evidence="2" id="KW-0472">Membrane</keyword>
<evidence type="ECO:0000256" key="1">
    <source>
        <dbReference type="SAM" id="MobiDB-lite"/>
    </source>
</evidence>
<sequence>MEEKGTEDLQKISELLDSDNPPSKKELLDMLEGADISEDMKESLRSMLTGDVPQVFGSYGTLLAVFFVILIFSIICKF</sequence>
<feature type="compositionally biased region" description="Basic and acidic residues" evidence="1">
    <location>
        <begin position="1"/>
        <end position="11"/>
    </location>
</feature>
<evidence type="ECO:0000313" key="3">
    <source>
        <dbReference type="EMBL" id="CAK1548978.1"/>
    </source>
</evidence>
<protein>
    <submittedName>
        <fullName evidence="3">Uncharacterized protein</fullName>
    </submittedName>
</protein>
<dbReference type="EMBL" id="CAVLEF010000011">
    <property type="protein sequence ID" value="CAK1548978.1"/>
    <property type="molecule type" value="Genomic_DNA"/>
</dbReference>
<evidence type="ECO:0000256" key="2">
    <source>
        <dbReference type="SAM" id="Phobius"/>
    </source>
</evidence>
<keyword evidence="2" id="KW-0812">Transmembrane</keyword>
<feature type="region of interest" description="Disordered" evidence="1">
    <location>
        <begin position="1"/>
        <end position="23"/>
    </location>
</feature>
<dbReference type="Proteomes" id="UP001497472">
    <property type="component" value="Unassembled WGS sequence"/>
</dbReference>
<organism evidence="3 4">
    <name type="scientific">Leptosia nina</name>
    <dbReference type="NCBI Taxonomy" id="320188"/>
    <lineage>
        <taxon>Eukaryota</taxon>
        <taxon>Metazoa</taxon>
        <taxon>Ecdysozoa</taxon>
        <taxon>Arthropoda</taxon>
        <taxon>Hexapoda</taxon>
        <taxon>Insecta</taxon>
        <taxon>Pterygota</taxon>
        <taxon>Neoptera</taxon>
        <taxon>Endopterygota</taxon>
        <taxon>Lepidoptera</taxon>
        <taxon>Glossata</taxon>
        <taxon>Ditrysia</taxon>
        <taxon>Papilionoidea</taxon>
        <taxon>Pieridae</taxon>
        <taxon>Pierinae</taxon>
        <taxon>Leptosia</taxon>
    </lineage>
</organism>
<dbReference type="AlphaFoldDB" id="A0AAV1JKH6"/>
<comment type="caution">
    <text evidence="3">The sequence shown here is derived from an EMBL/GenBank/DDBJ whole genome shotgun (WGS) entry which is preliminary data.</text>
</comment>
<keyword evidence="2" id="KW-1133">Transmembrane helix</keyword>
<evidence type="ECO:0000313" key="4">
    <source>
        <dbReference type="Proteomes" id="UP001497472"/>
    </source>
</evidence>
<name>A0AAV1JKH6_9NEOP</name>
<gene>
    <name evidence="3" type="ORF">LNINA_LOCUS8322</name>
</gene>
<proteinExistence type="predicted"/>
<keyword evidence="4" id="KW-1185">Reference proteome</keyword>